<dbReference type="PANTHER" id="PTHR12992">
    <property type="entry name" value="NUDIX HYDROLASE"/>
    <property type="match status" value="1"/>
</dbReference>
<keyword evidence="5" id="KW-0460">Magnesium</keyword>
<dbReference type="STRING" id="1640674.SAMN05216323_10818"/>
<dbReference type="GO" id="GO:0046872">
    <property type="term" value="F:metal ion binding"/>
    <property type="evidence" value="ECO:0007669"/>
    <property type="project" value="UniProtKB-KW"/>
</dbReference>
<evidence type="ECO:0000256" key="1">
    <source>
        <dbReference type="ARBA" id="ARBA00001936"/>
    </source>
</evidence>
<accession>A0A1G6RWE0</accession>
<evidence type="ECO:0000313" key="9">
    <source>
        <dbReference type="Proteomes" id="UP000199452"/>
    </source>
</evidence>
<evidence type="ECO:0000256" key="5">
    <source>
        <dbReference type="ARBA" id="ARBA00022842"/>
    </source>
</evidence>
<dbReference type="AlphaFoldDB" id="A0A1G6RWE0"/>
<keyword evidence="6" id="KW-0464">Manganese</keyword>
<keyword evidence="9" id="KW-1185">Reference proteome</keyword>
<keyword evidence="3" id="KW-0479">Metal-binding</keyword>
<organism evidence="8 9">
    <name type="scientific">Williamwhitmania taraxaci</name>
    <dbReference type="NCBI Taxonomy" id="1640674"/>
    <lineage>
        <taxon>Bacteria</taxon>
        <taxon>Pseudomonadati</taxon>
        <taxon>Bacteroidota</taxon>
        <taxon>Bacteroidia</taxon>
        <taxon>Bacteroidales</taxon>
        <taxon>Williamwhitmaniaceae</taxon>
        <taxon>Williamwhitmania</taxon>
    </lineage>
</organism>
<dbReference type="CDD" id="cd03426">
    <property type="entry name" value="NUDIX_CoAse_Nudt7"/>
    <property type="match status" value="1"/>
</dbReference>
<dbReference type="InterPro" id="IPR000086">
    <property type="entry name" value="NUDIX_hydrolase_dom"/>
</dbReference>
<sequence>MERKGVFAKMDIEPFDNFINSLRESLHKGLPGETVQRTMAPAARLKLMEHTIPDETTRMSAVLIPIFPHEGRAHIVFIKRQTYDGIHSAQVAFPGGKKEESDDNMLETALREAEEEVGIRPESVTILGTLTPLFIPISNYLVLPVIGILKERPTFYPNLQEVEYIIEMPICQLLQPNSRSVITQNLGGLPLSTPHFKAGEDMIWGATAMILAEFIELIQPSSCY</sequence>
<evidence type="ECO:0000256" key="6">
    <source>
        <dbReference type="ARBA" id="ARBA00023211"/>
    </source>
</evidence>
<evidence type="ECO:0000313" key="8">
    <source>
        <dbReference type="EMBL" id="SDD08246.1"/>
    </source>
</evidence>
<name>A0A1G6RWE0_9BACT</name>
<dbReference type="InterPro" id="IPR015797">
    <property type="entry name" value="NUDIX_hydrolase-like_dom_sf"/>
</dbReference>
<reference evidence="8 9" key="1">
    <citation type="submission" date="2016-09" db="EMBL/GenBank/DDBJ databases">
        <authorList>
            <person name="Capua I."/>
            <person name="De Benedictis P."/>
            <person name="Joannis T."/>
            <person name="Lombin L.H."/>
            <person name="Cattoli G."/>
        </authorList>
    </citation>
    <scope>NUCLEOTIDE SEQUENCE [LARGE SCALE GENOMIC DNA]</scope>
    <source>
        <strain evidence="8 9">A7P-90m</strain>
    </source>
</reference>
<dbReference type="SUPFAM" id="SSF55811">
    <property type="entry name" value="Nudix"/>
    <property type="match status" value="1"/>
</dbReference>
<evidence type="ECO:0000256" key="4">
    <source>
        <dbReference type="ARBA" id="ARBA00022801"/>
    </source>
</evidence>
<dbReference type="EMBL" id="FMYP01000081">
    <property type="protein sequence ID" value="SDD08246.1"/>
    <property type="molecule type" value="Genomic_DNA"/>
</dbReference>
<proteinExistence type="predicted"/>
<dbReference type="InterPro" id="IPR045121">
    <property type="entry name" value="CoAse"/>
</dbReference>
<dbReference type="GO" id="GO:0010945">
    <property type="term" value="F:coenzyme A diphosphatase activity"/>
    <property type="evidence" value="ECO:0007669"/>
    <property type="project" value="InterPro"/>
</dbReference>
<comment type="cofactor">
    <cofactor evidence="2">
        <name>Mg(2+)</name>
        <dbReference type="ChEBI" id="CHEBI:18420"/>
    </cofactor>
</comment>
<feature type="domain" description="Nudix hydrolase" evidence="7">
    <location>
        <begin position="57"/>
        <end position="190"/>
    </location>
</feature>
<dbReference type="Gene3D" id="3.90.79.10">
    <property type="entry name" value="Nucleoside Triphosphate Pyrophosphohydrolase"/>
    <property type="match status" value="1"/>
</dbReference>
<dbReference type="PANTHER" id="PTHR12992:SF11">
    <property type="entry name" value="MITOCHONDRIAL COENZYME A DIPHOSPHATASE NUDT8"/>
    <property type="match status" value="1"/>
</dbReference>
<evidence type="ECO:0000259" key="7">
    <source>
        <dbReference type="PROSITE" id="PS51462"/>
    </source>
</evidence>
<evidence type="ECO:0000256" key="2">
    <source>
        <dbReference type="ARBA" id="ARBA00001946"/>
    </source>
</evidence>
<protein>
    <submittedName>
        <fullName evidence="8">NUDIX domain-containing protein</fullName>
    </submittedName>
</protein>
<gene>
    <name evidence="8" type="ORF">SAMN05216323_10818</name>
</gene>
<dbReference type="RefSeq" id="WP_212590573.1">
    <property type="nucleotide sequence ID" value="NZ_FMYP01000081.1"/>
</dbReference>
<dbReference type="Pfam" id="PF00293">
    <property type="entry name" value="NUDIX"/>
    <property type="match status" value="1"/>
</dbReference>
<keyword evidence="4" id="KW-0378">Hydrolase</keyword>
<dbReference type="Proteomes" id="UP000199452">
    <property type="component" value="Unassembled WGS sequence"/>
</dbReference>
<dbReference type="PROSITE" id="PS51462">
    <property type="entry name" value="NUDIX"/>
    <property type="match status" value="1"/>
</dbReference>
<comment type="cofactor">
    <cofactor evidence="1">
        <name>Mn(2+)</name>
        <dbReference type="ChEBI" id="CHEBI:29035"/>
    </cofactor>
</comment>
<evidence type="ECO:0000256" key="3">
    <source>
        <dbReference type="ARBA" id="ARBA00022723"/>
    </source>
</evidence>